<comment type="caution">
    <text evidence="2">The sequence shown here is derived from an EMBL/GenBank/DDBJ whole genome shotgun (WGS) entry which is preliminary data.</text>
</comment>
<dbReference type="Proteomes" id="UP000034081">
    <property type="component" value="Unassembled WGS sequence"/>
</dbReference>
<evidence type="ECO:0000313" key="2">
    <source>
        <dbReference type="EMBL" id="KKQ84416.1"/>
    </source>
</evidence>
<dbReference type="STRING" id="1618570.UT08_C0018G0022"/>
<feature type="transmembrane region" description="Helical" evidence="1">
    <location>
        <begin position="20"/>
        <end position="39"/>
    </location>
</feature>
<accession>A0A0G0P519</accession>
<proteinExistence type="predicted"/>
<dbReference type="EMBL" id="LBVL01000018">
    <property type="protein sequence ID" value="KKQ84416.1"/>
    <property type="molecule type" value="Genomic_DNA"/>
</dbReference>
<protein>
    <submittedName>
        <fullName evidence="2">Uncharacterized protein</fullName>
    </submittedName>
</protein>
<sequence>MDKNQRGEVRYRLVSGFAQLIIILTGALVVLMTIGFFAFKNGQIKLNSLTNKSAPSPTPTAVLEETTNWKTYTNTSISFKYPNTWPEPKEYQLSTKFKIEFEDDSNTKNIKMTITDGVYYDQILQKELTFKQYLEMVEPSQYANSVSKDTVVYGNLSGYRYTYYPDFYVTEIFLSTSDTSTQIISVTYRHDDSESNTDMPKILDQILSTFEFIDEETGFVCPESKIIDCGPCMEEPCPYFEPQYCSKGSAQYNWILENCPGVEIKGLD</sequence>
<evidence type="ECO:0000256" key="1">
    <source>
        <dbReference type="SAM" id="Phobius"/>
    </source>
</evidence>
<keyword evidence="1" id="KW-0472">Membrane</keyword>
<dbReference type="AlphaFoldDB" id="A0A0G0P519"/>
<organism evidence="2 3">
    <name type="scientific">Candidatus Woesebacteria bacterium GW2011_GWB1_38_8</name>
    <dbReference type="NCBI Taxonomy" id="1618570"/>
    <lineage>
        <taxon>Bacteria</taxon>
        <taxon>Candidatus Woeseibacteriota</taxon>
    </lineage>
</organism>
<evidence type="ECO:0000313" key="3">
    <source>
        <dbReference type="Proteomes" id="UP000034081"/>
    </source>
</evidence>
<keyword evidence="1" id="KW-1133">Transmembrane helix</keyword>
<keyword evidence="1" id="KW-0812">Transmembrane</keyword>
<gene>
    <name evidence="2" type="ORF">UT08_C0018G0022</name>
</gene>
<name>A0A0G0P519_9BACT</name>
<reference evidence="2 3" key="1">
    <citation type="journal article" date="2015" name="Nature">
        <title>rRNA introns, odd ribosomes, and small enigmatic genomes across a large radiation of phyla.</title>
        <authorList>
            <person name="Brown C.T."/>
            <person name="Hug L.A."/>
            <person name="Thomas B.C."/>
            <person name="Sharon I."/>
            <person name="Castelle C.J."/>
            <person name="Singh A."/>
            <person name="Wilkins M.J."/>
            <person name="Williams K.H."/>
            <person name="Banfield J.F."/>
        </authorList>
    </citation>
    <scope>NUCLEOTIDE SEQUENCE [LARGE SCALE GENOMIC DNA]</scope>
</reference>